<reference evidence="2" key="1">
    <citation type="submission" date="2023-09" db="EMBL/GenBank/DDBJ databases">
        <title>Arcobacter tbilisiensis sp. nov. isolated from chicken meat in Tbilisi, Georgia.</title>
        <authorList>
            <person name="Matthias R."/>
            <person name="Zautner A.E."/>
        </authorList>
    </citation>
    <scope>NUCLEOTIDE SEQUENCE</scope>
    <source>
        <strain evidence="2">LEO 62</strain>
    </source>
</reference>
<gene>
    <name evidence="2" type="ORF">RMP68_00415</name>
</gene>
<protein>
    <submittedName>
        <fullName evidence="2">DUF3987 domain-containing protein</fullName>
    </submittedName>
</protein>
<evidence type="ECO:0000313" key="2">
    <source>
        <dbReference type="EMBL" id="WNL34085.1"/>
    </source>
</evidence>
<feature type="coiled-coil region" evidence="1">
    <location>
        <begin position="140"/>
        <end position="174"/>
    </location>
</feature>
<evidence type="ECO:0000256" key="1">
    <source>
        <dbReference type="SAM" id="Coils"/>
    </source>
</evidence>
<name>A0AA96DTT7_9BACT</name>
<accession>A0AA96DTT7</accession>
<organism evidence="2">
    <name type="scientific">Arcobacter cryaerophilus gv. pseudocryaerophilus</name>
    <dbReference type="NCBI Taxonomy" id="2933791"/>
    <lineage>
        <taxon>Bacteria</taxon>
        <taxon>Pseudomonadati</taxon>
        <taxon>Campylobacterota</taxon>
        <taxon>Epsilonproteobacteria</taxon>
        <taxon>Campylobacterales</taxon>
        <taxon>Arcobacteraceae</taxon>
        <taxon>Aliarcobacter</taxon>
    </lineage>
</organism>
<dbReference type="Proteomes" id="UP001305220">
    <property type="component" value="Chromosome"/>
</dbReference>
<dbReference type="Pfam" id="PF13148">
    <property type="entry name" value="DUF3987"/>
    <property type="match status" value="1"/>
</dbReference>
<keyword evidence="1" id="KW-0175">Coiled coil</keyword>
<sequence>MKLNNIDIGKEIELQSKENEALNSDINNGILAKNSEIVNKKEDKELPRITPEMLPSELRNWVRDVCERIESPFEIGVVNALTIIGNLIGNRVAIKPKEFDCDFLIYPNLWGLVIGKPSIKKTPVFNEISKSINRIQLEESKKNQEDIKNYQRDMELYKIQKDEFLKKFKEAKDKNKPIFTMEPPDEPKRTVHFTQDATIEAIARIVKDNPKGLLILRDEVSGFLKNLDSFGKEEYRSFFLEGWSSGSKSIERVGNGNLTIHKLTLGVLGNIQPSILKPYIYETVKGKKADGLLQRFQLLVYAEPLEIKGVDRIPNKIARNNFDSIIEYIIKNEEFEGVENNVYNKQPFYSYSKEAQTKYNKWYIEINEEARNTENEALEAHLSKYPKLTNALALIFHICELAKGYDRNGDYKISLENFDKALNITNVLKEHAKKLYSTLQVEEQHKEDLYCKIENKIIELNNTSRLPLTFGKISQLVANANARDIEEVAKDIAVIKGKKVLRLKDTFK</sequence>
<dbReference type="EMBL" id="CP134856">
    <property type="protein sequence ID" value="WNL34085.1"/>
    <property type="molecule type" value="Genomic_DNA"/>
</dbReference>
<dbReference type="RefSeq" id="WP_390870798.1">
    <property type="nucleotide sequence ID" value="NZ_CP128652.1"/>
</dbReference>
<dbReference type="InterPro" id="IPR025048">
    <property type="entry name" value="DUF3987"/>
</dbReference>
<proteinExistence type="predicted"/>
<dbReference type="AlphaFoldDB" id="A0AA96DTT7"/>